<protein>
    <submittedName>
        <fullName evidence="1">Uncharacterized protein</fullName>
    </submittedName>
</protein>
<reference evidence="1" key="2">
    <citation type="journal article" date="2015" name="Fish Shellfish Immunol.">
        <title>Early steps in the European eel (Anguilla anguilla)-Vibrio vulnificus interaction in the gills: Role of the RtxA13 toxin.</title>
        <authorList>
            <person name="Callol A."/>
            <person name="Pajuelo D."/>
            <person name="Ebbesson L."/>
            <person name="Teles M."/>
            <person name="MacKenzie S."/>
            <person name="Amaro C."/>
        </authorList>
    </citation>
    <scope>NUCLEOTIDE SEQUENCE</scope>
</reference>
<proteinExistence type="predicted"/>
<evidence type="ECO:0000313" key="1">
    <source>
        <dbReference type="EMBL" id="JAH53495.1"/>
    </source>
</evidence>
<sequence>MFDLLFKTTDPRLGTIMGMQPLPFVTHYHQRYALTCSLELSVICID</sequence>
<dbReference type="EMBL" id="GBXM01055082">
    <property type="protein sequence ID" value="JAH53495.1"/>
    <property type="molecule type" value="Transcribed_RNA"/>
</dbReference>
<organism evidence="1">
    <name type="scientific">Anguilla anguilla</name>
    <name type="common">European freshwater eel</name>
    <name type="synonym">Muraena anguilla</name>
    <dbReference type="NCBI Taxonomy" id="7936"/>
    <lineage>
        <taxon>Eukaryota</taxon>
        <taxon>Metazoa</taxon>
        <taxon>Chordata</taxon>
        <taxon>Craniata</taxon>
        <taxon>Vertebrata</taxon>
        <taxon>Euteleostomi</taxon>
        <taxon>Actinopterygii</taxon>
        <taxon>Neopterygii</taxon>
        <taxon>Teleostei</taxon>
        <taxon>Anguilliformes</taxon>
        <taxon>Anguillidae</taxon>
        <taxon>Anguilla</taxon>
    </lineage>
</organism>
<accession>A0A0E9TKU8</accession>
<reference evidence="1" key="1">
    <citation type="submission" date="2014-11" db="EMBL/GenBank/DDBJ databases">
        <authorList>
            <person name="Amaro Gonzalez C."/>
        </authorList>
    </citation>
    <scope>NUCLEOTIDE SEQUENCE</scope>
</reference>
<name>A0A0E9TKU8_ANGAN</name>
<dbReference type="AlphaFoldDB" id="A0A0E9TKU8"/>